<name>A0A919JCV7_9ACTN</name>
<dbReference type="Proteomes" id="UP000647172">
    <property type="component" value="Unassembled WGS sequence"/>
</dbReference>
<dbReference type="SUPFAM" id="SSF101898">
    <property type="entry name" value="NHL repeat"/>
    <property type="match status" value="1"/>
</dbReference>
<gene>
    <name evidence="3" type="ORF">Ani05nite_05740</name>
</gene>
<keyword evidence="2" id="KW-0732">Signal</keyword>
<reference evidence="3" key="1">
    <citation type="submission" date="2021-01" db="EMBL/GenBank/DDBJ databases">
        <title>Whole genome shotgun sequence of Actinoplanes nipponensis NBRC 14063.</title>
        <authorList>
            <person name="Komaki H."/>
            <person name="Tamura T."/>
        </authorList>
    </citation>
    <scope>NUCLEOTIDE SEQUENCE</scope>
    <source>
        <strain evidence="3">NBRC 14063</strain>
    </source>
</reference>
<evidence type="ECO:0000313" key="3">
    <source>
        <dbReference type="EMBL" id="GIE47040.1"/>
    </source>
</evidence>
<feature type="signal peptide" evidence="2">
    <location>
        <begin position="1"/>
        <end position="28"/>
    </location>
</feature>
<feature type="chain" id="PRO_5036834449" evidence="2">
    <location>
        <begin position="29"/>
        <end position="501"/>
    </location>
</feature>
<evidence type="ECO:0000256" key="2">
    <source>
        <dbReference type="SAM" id="SignalP"/>
    </source>
</evidence>
<accession>A0A919JCV7</accession>
<protein>
    <submittedName>
        <fullName evidence="3">Uncharacterized protein</fullName>
    </submittedName>
</protein>
<comment type="caution">
    <text evidence="3">The sequence shown here is derived from an EMBL/GenBank/DDBJ whole genome shotgun (WGS) entry which is preliminary data.</text>
</comment>
<proteinExistence type="predicted"/>
<dbReference type="RefSeq" id="WP_203764166.1">
    <property type="nucleotide sequence ID" value="NZ_BAAAYJ010000103.1"/>
</dbReference>
<dbReference type="EMBL" id="BOMQ01000008">
    <property type="protein sequence ID" value="GIE47040.1"/>
    <property type="molecule type" value="Genomic_DNA"/>
</dbReference>
<sequence length="501" mass="51370">MRARQIVGATVMAVAAGTALALTLPALAKTDERPRPAPTAKPTPAKSTPALAAPLAAAPAPKAAVTPRGSAADCPKDVRPGGAGTAASPSAASYLGTGKDDAANAVDIGAGCTIVVGGRFNATTLLAKAAKLPGGGAGAVLRLDATGRKVLSASRVAGAVDDLEVRRTTGDIAVATDKGVRLLDATAAHVRWKADGAVTRVAIGDTGTVAALSGTTVRIYSATGKATGSVKLSGKTVNDVAVDDKTGRVFVTGFTQYGGPCKQVQIPFVRAYDRRGAQKWKLYDFAPNAIGDLCADSRGDRVAMGRDGMLYFAGEMAGGNTVFTKNGRSTKVDAPNVGYDKFTQAFNTRSAHLTYFARLDPGAGKVRAGQSLLARIDVKGDLGNTIKPRAITADAQGRIYVGGVSAYQIADRDKVTMNGKRLKAYAGGDAWVLVTSPDLKKRLLWTAWTDGGTGEVRGLAVSGGVAALAARADKTPFYTTAPIQAARPAAGGYTAVWPGRR</sequence>
<evidence type="ECO:0000256" key="1">
    <source>
        <dbReference type="SAM" id="MobiDB-lite"/>
    </source>
</evidence>
<keyword evidence="4" id="KW-1185">Reference proteome</keyword>
<organism evidence="3 4">
    <name type="scientific">Actinoplanes nipponensis</name>
    <dbReference type="NCBI Taxonomy" id="135950"/>
    <lineage>
        <taxon>Bacteria</taxon>
        <taxon>Bacillati</taxon>
        <taxon>Actinomycetota</taxon>
        <taxon>Actinomycetes</taxon>
        <taxon>Micromonosporales</taxon>
        <taxon>Micromonosporaceae</taxon>
        <taxon>Actinoplanes</taxon>
    </lineage>
</organism>
<feature type="compositionally biased region" description="Low complexity" evidence="1">
    <location>
        <begin position="42"/>
        <end position="64"/>
    </location>
</feature>
<dbReference type="AlphaFoldDB" id="A0A919JCV7"/>
<feature type="region of interest" description="Disordered" evidence="1">
    <location>
        <begin position="27"/>
        <end position="90"/>
    </location>
</feature>
<evidence type="ECO:0000313" key="4">
    <source>
        <dbReference type="Proteomes" id="UP000647172"/>
    </source>
</evidence>